<dbReference type="Pfam" id="PF13188">
    <property type="entry name" value="PAS_8"/>
    <property type="match status" value="1"/>
</dbReference>
<evidence type="ECO:0000259" key="3">
    <source>
        <dbReference type="PROSITE" id="PS50113"/>
    </source>
</evidence>
<dbReference type="PANTHER" id="PTHR44757">
    <property type="entry name" value="DIGUANYLATE CYCLASE DGCP"/>
    <property type="match status" value="1"/>
</dbReference>
<dbReference type="InterPro" id="IPR043128">
    <property type="entry name" value="Rev_trsase/Diguanyl_cyclase"/>
</dbReference>
<reference evidence="5 6" key="1">
    <citation type="submission" date="2019-03" db="EMBL/GenBank/DDBJ databases">
        <title>Genomic Encyclopedia of Type Strains, Phase IV (KMG-IV): sequencing the most valuable type-strain genomes for metagenomic binning, comparative biology and taxonomic classification.</title>
        <authorList>
            <person name="Goeker M."/>
        </authorList>
    </citation>
    <scope>NUCLEOTIDE SEQUENCE [LARGE SCALE GENOMIC DNA]</scope>
    <source>
        <strain evidence="5 6">DSM 12121</strain>
    </source>
</reference>
<accession>A0A4R6DUR1</accession>
<dbReference type="InterPro" id="IPR029787">
    <property type="entry name" value="Nucleotide_cyclase"/>
</dbReference>
<keyword evidence="6" id="KW-1185">Reference proteome</keyword>
<evidence type="ECO:0000313" key="6">
    <source>
        <dbReference type="Proteomes" id="UP000295129"/>
    </source>
</evidence>
<dbReference type="PANTHER" id="PTHR44757:SF2">
    <property type="entry name" value="BIOFILM ARCHITECTURE MAINTENANCE PROTEIN MBAA"/>
    <property type="match status" value="1"/>
</dbReference>
<dbReference type="PROSITE" id="PS50887">
    <property type="entry name" value="GGDEF"/>
    <property type="match status" value="1"/>
</dbReference>
<dbReference type="InterPro" id="IPR000160">
    <property type="entry name" value="GGDEF_dom"/>
</dbReference>
<dbReference type="Proteomes" id="UP000295129">
    <property type="component" value="Unassembled WGS sequence"/>
</dbReference>
<proteinExistence type="predicted"/>
<feature type="domain" description="PAS" evidence="2">
    <location>
        <begin position="105"/>
        <end position="177"/>
    </location>
</feature>
<dbReference type="Gene3D" id="3.30.450.20">
    <property type="entry name" value="PAS domain"/>
    <property type="match status" value="2"/>
</dbReference>
<dbReference type="CDD" id="cd00130">
    <property type="entry name" value="PAS"/>
    <property type="match status" value="2"/>
</dbReference>
<feature type="domain" description="PAS" evidence="2">
    <location>
        <begin position="254"/>
        <end position="295"/>
    </location>
</feature>
<dbReference type="EMBL" id="SNVV01000013">
    <property type="protein sequence ID" value="TDN48945.1"/>
    <property type="molecule type" value="Genomic_DNA"/>
</dbReference>
<dbReference type="AlphaFoldDB" id="A0A4R6DUR1"/>
<dbReference type="GO" id="GO:0003824">
    <property type="term" value="F:catalytic activity"/>
    <property type="evidence" value="ECO:0007669"/>
    <property type="project" value="UniProtKB-ARBA"/>
</dbReference>
<dbReference type="SMART" id="SM00267">
    <property type="entry name" value="GGDEF"/>
    <property type="match status" value="1"/>
</dbReference>
<dbReference type="FunFam" id="3.30.70.270:FF:000001">
    <property type="entry name" value="Diguanylate cyclase domain protein"/>
    <property type="match status" value="1"/>
</dbReference>
<dbReference type="InterPro" id="IPR052155">
    <property type="entry name" value="Biofilm_reg_signaling"/>
</dbReference>
<dbReference type="Pfam" id="PF00990">
    <property type="entry name" value="GGDEF"/>
    <property type="match status" value="1"/>
</dbReference>
<feature type="domain" description="PAC" evidence="3">
    <location>
        <begin position="180"/>
        <end position="232"/>
    </location>
</feature>
<evidence type="ECO:0000256" key="1">
    <source>
        <dbReference type="SAM" id="MobiDB-lite"/>
    </source>
</evidence>
<dbReference type="SMART" id="SM00091">
    <property type="entry name" value="PAS"/>
    <property type="match status" value="2"/>
</dbReference>
<protein>
    <submittedName>
        <fullName evidence="5">PAS domain S-box-containing protein/diguanylate cyclase (GGDEF)-like protein</fullName>
    </submittedName>
</protein>
<dbReference type="InterPro" id="IPR000014">
    <property type="entry name" value="PAS"/>
</dbReference>
<dbReference type="Gene3D" id="3.30.70.270">
    <property type="match status" value="1"/>
</dbReference>
<evidence type="ECO:0000259" key="4">
    <source>
        <dbReference type="PROSITE" id="PS50887"/>
    </source>
</evidence>
<dbReference type="Pfam" id="PF08447">
    <property type="entry name" value="PAS_3"/>
    <property type="match status" value="1"/>
</dbReference>
<dbReference type="PROSITE" id="PS50113">
    <property type="entry name" value="PAC"/>
    <property type="match status" value="1"/>
</dbReference>
<dbReference type="NCBIfam" id="TIGR00254">
    <property type="entry name" value="GGDEF"/>
    <property type="match status" value="1"/>
</dbReference>
<dbReference type="SUPFAM" id="SSF55785">
    <property type="entry name" value="PYP-like sensor domain (PAS domain)"/>
    <property type="match status" value="2"/>
</dbReference>
<dbReference type="PROSITE" id="PS50112">
    <property type="entry name" value="PAS"/>
    <property type="match status" value="2"/>
</dbReference>
<organism evidence="5 6">
    <name type="scientific">Azoarcus indigens</name>
    <dbReference type="NCBI Taxonomy" id="29545"/>
    <lineage>
        <taxon>Bacteria</taxon>
        <taxon>Pseudomonadati</taxon>
        <taxon>Pseudomonadota</taxon>
        <taxon>Betaproteobacteria</taxon>
        <taxon>Rhodocyclales</taxon>
        <taxon>Zoogloeaceae</taxon>
        <taxon>Azoarcus</taxon>
    </lineage>
</organism>
<comment type="caution">
    <text evidence="5">The sequence shown here is derived from an EMBL/GenBank/DDBJ whole genome shotgun (WGS) entry which is preliminary data.</text>
</comment>
<dbReference type="SUPFAM" id="SSF55073">
    <property type="entry name" value="Nucleotide cyclase"/>
    <property type="match status" value="1"/>
</dbReference>
<dbReference type="SMART" id="SM00086">
    <property type="entry name" value="PAC"/>
    <property type="match status" value="1"/>
</dbReference>
<dbReference type="RefSeq" id="WP_246034785.1">
    <property type="nucleotide sequence ID" value="NZ_SNVV01000013.1"/>
</dbReference>
<name>A0A4R6DUR1_9RHOO</name>
<dbReference type="InterPro" id="IPR035965">
    <property type="entry name" value="PAS-like_dom_sf"/>
</dbReference>
<dbReference type="NCBIfam" id="TIGR00229">
    <property type="entry name" value="sensory_box"/>
    <property type="match status" value="1"/>
</dbReference>
<evidence type="ECO:0000259" key="2">
    <source>
        <dbReference type="PROSITE" id="PS50112"/>
    </source>
</evidence>
<gene>
    <name evidence="5" type="ORF">C7389_11366</name>
</gene>
<dbReference type="InterPro" id="IPR001610">
    <property type="entry name" value="PAC"/>
</dbReference>
<feature type="domain" description="GGDEF" evidence="4">
    <location>
        <begin position="416"/>
        <end position="549"/>
    </location>
</feature>
<dbReference type="InterPro" id="IPR013655">
    <property type="entry name" value="PAS_fold_3"/>
</dbReference>
<feature type="region of interest" description="Disordered" evidence="1">
    <location>
        <begin position="540"/>
        <end position="562"/>
    </location>
</feature>
<dbReference type="InterPro" id="IPR000700">
    <property type="entry name" value="PAS-assoc_C"/>
</dbReference>
<dbReference type="CDD" id="cd01949">
    <property type="entry name" value="GGDEF"/>
    <property type="match status" value="1"/>
</dbReference>
<sequence length="562" mass="62000">MMSPQVLPALSGVGVALAVMLGAGLAPPDSWGPAGASALGAGLLAAFAMRCHLKAEVTRRQLEAAELAARIDGLHAAGAIGRVGDEEQTPERACPLRQIEHASHHLALLRQVAEGVYGVEALFDRRCRLNWISPSIERLTGYSPSDCLSAEEAISFLVHESDRRYCMRVADQVLSGGGQHDFEMRLVRRDGSFGWVACHWRPVIGEDGEIEGLRMSAEDIQGRKEAEYKLLETVAELRRAQALREHYLSRSNDERQRLAALLNVIRLGILFIDHDHRVLYFNRAMLEIWGFPPDENLIGMRDVVLQSKVGALLEEPESFFAHVQAIVGARVAVSDRHEQRFRDGRIVTDISAVVEGGQGRRGIGRVWIYEDVTEQRRIAAQLVSLAERDPLTNLYNRRRFHEELERLLAEAERHGVQVGLVAIDLDGFKPINDRFGHQAGDEVLIGLAEGVGRIVRRNEMFFRLGGDEFGVLVPDTNERELSELAGRLVDGVDALKFEFCGETVGVTASIGIALYPAHGRDGEALMAAADEAMYRSKSGGRNQWSVAHPKNNLAAPLNTGSR</sequence>
<evidence type="ECO:0000313" key="5">
    <source>
        <dbReference type="EMBL" id="TDN48945.1"/>
    </source>
</evidence>